<keyword evidence="1" id="KW-0472">Membrane</keyword>
<dbReference type="OrthoDB" id="5287122at2"/>
<dbReference type="InterPro" id="IPR001036">
    <property type="entry name" value="Acrflvin-R"/>
</dbReference>
<dbReference type="GO" id="GO:0005886">
    <property type="term" value="C:plasma membrane"/>
    <property type="evidence" value="ECO:0007669"/>
    <property type="project" value="TreeGrafter"/>
</dbReference>
<dbReference type="RefSeq" id="WP_087111953.1">
    <property type="nucleotide sequence ID" value="NZ_FUKM01000063.1"/>
</dbReference>
<reference evidence="2 3" key="1">
    <citation type="submission" date="2017-02" db="EMBL/GenBank/DDBJ databases">
        <authorList>
            <person name="Dridi B."/>
        </authorList>
    </citation>
    <scope>NUCLEOTIDE SEQUENCE [LARGE SCALE GENOMIC DNA]</scope>
    <source>
        <strain evidence="2 3">JB380</strain>
    </source>
</reference>
<feature type="transmembrane region" description="Helical" evidence="1">
    <location>
        <begin position="530"/>
        <end position="549"/>
    </location>
</feature>
<dbReference type="Gene3D" id="1.20.1640.10">
    <property type="entry name" value="Multidrug efflux transporter AcrB transmembrane domain"/>
    <property type="match status" value="2"/>
</dbReference>
<feature type="transmembrane region" description="Helical" evidence="1">
    <location>
        <begin position="358"/>
        <end position="377"/>
    </location>
</feature>
<dbReference type="SUPFAM" id="SSF82866">
    <property type="entry name" value="Multidrug efflux transporter AcrB transmembrane domain"/>
    <property type="match status" value="2"/>
</dbReference>
<feature type="transmembrane region" description="Helical" evidence="1">
    <location>
        <begin position="909"/>
        <end position="934"/>
    </location>
</feature>
<gene>
    <name evidence="2" type="ORF">CZ787_18890</name>
</gene>
<dbReference type="Gene3D" id="3.30.70.1430">
    <property type="entry name" value="Multidrug efflux transporter AcrB pore domain"/>
    <property type="match status" value="2"/>
</dbReference>
<dbReference type="Gene3D" id="3.30.70.1320">
    <property type="entry name" value="Multidrug efflux transporter AcrB pore domain like"/>
    <property type="match status" value="1"/>
</dbReference>
<feature type="transmembrane region" description="Helical" evidence="1">
    <location>
        <begin position="883"/>
        <end position="903"/>
    </location>
</feature>
<feature type="transmembrane region" description="Helical" evidence="1">
    <location>
        <begin position="428"/>
        <end position="449"/>
    </location>
</feature>
<dbReference type="SUPFAM" id="SSF82714">
    <property type="entry name" value="Multidrug efflux transporter AcrB TolC docking domain, DN and DC subdomains"/>
    <property type="match status" value="2"/>
</dbReference>
<feature type="transmembrane region" description="Helical" evidence="1">
    <location>
        <begin position="331"/>
        <end position="351"/>
    </location>
</feature>
<feature type="transmembrane region" description="Helical" evidence="1">
    <location>
        <begin position="955"/>
        <end position="974"/>
    </location>
</feature>
<feature type="transmembrane region" description="Helical" evidence="1">
    <location>
        <begin position="855"/>
        <end position="876"/>
    </location>
</feature>
<organism evidence="2 3">
    <name type="scientific">Halomonas citrativorans</name>
    <dbReference type="NCBI Taxonomy" id="2742612"/>
    <lineage>
        <taxon>Bacteria</taxon>
        <taxon>Pseudomonadati</taxon>
        <taxon>Pseudomonadota</taxon>
        <taxon>Gammaproteobacteria</taxon>
        <taxon>Oceanospirillales</taxon>
        <taxon>Halomonadaceae</taxon>
        <taxon>Halomonas</taxon>
    </lineage>
</organism>
<feature type="transmembrane region" description="Helical" evidence="1">
    <location>
        <begin position="986"/>
        <end position="1012"/>
    </location>
</feature>
<proteinExistence type="predicted"/>
<dbReference type="EMBL" id="FUKM01000063">
    <property type="protein sequence ID" value="SJN15185.1"/>
    <property type="molecule type" value="Genomic_DNA"/>
</dbReference>
<dbReference type="InterPro" id="IPR027463">
    <property type="entry name" value="AcrB_DN_DC_subdom"/>
</dbReference>
<dbReference type="Pfam" id="PF00873">
    <property type="entry name" value="ACR_tran"/>
    <property type="match status" value="1"/>
</dbReference>
<dbReference type="GO" id="GO:0042910">
    <property type="term" value="F:xenobiotic transmembrane transporter activity"/>
    <property type="evidence" value="ECO:0007669"/>
    <property type="project" value="TreeGrafter"/>
</dbReference>
<dbReference type="PANTHER" id="PTHR32063:SF33">
    <property type="entry name" value="RND SUPERFAMILY EFFLUX PUMP PERMEASE COMPONENT"/>
    <property type="match status" value="1"/>
</dbReference>
<name>A0A1R4I5S8_9GAMM</name>
<evidence type="ECO:0000256" key="1">
    <source>
        <dbReference type="SAM" id="Phobius"/>
    </source>
</evidence>
<keyword evidence="1" id="KW-0812">Transmembrane</keyword>
<protein>
    <submittedName>
        <fullName evidence="2">Acriflavin resistance protein</fullName>
    </submittedName>
</protein>
<dbReference type="SUPFAM" id="SSF82693">
    <property type="entry name" value="Multidrug efflux transporter AcrB pore domain, PN1, PN2, PC1 and PC2 subdomains"/>
    <property type="match status" value="2"/>
</dbReference>
<dbReference type="PANTHER" id="PTHR32063">
    <property type="match status" value="1"/>
</dbReference>
<accession>A0A1R4I5S8</accession>
<keyword evidence="1" id="KW-1133">Transmembrane helix</keyword>
<dbReference type="Proteomes" id="UP000196331">
    <property type="component" value="Unassembled WGS sequence"/>
</dbReference>
<evidence type="ECO:0000313" key="2">
    <source>
        <dbReference type="EMBL" id="SJN15185.1"/>
    </source>
</evidence>
<dbReference type="Gene3D" id="3.30.70.1440">
    <property type="entry name" value="Multidrug efflux transporter AcrB pore domain"/>
    <property type="match status" value="1"/>
</dbReference>
<feature type="transmembrane region" description="Helical" evidence="1">
    <location>
        <begin position="383"/>
        <end position="408"/>
    </location>
</feature>
<feature type="transmembrane region" description="Helical" evidence="1">
    <location>
        <begin position="455"/>
        <end position="479"/>
    </location>
</feature>
<comment type="caution">
    <text evidence="2">The sequence shown here is derived from an EMBL/GenBank/DDBJ whole genome shotgun (WGS) entry which is preliminary data.</text>
</comment>
<evidence type="ECO:0000313" key="3">
    <source>
        <dbReference type="Proteomes" id="UP000196331"/>
    </source>
</evidence>
<sequence>MRRGPLAWMIDHGVAPNLLMLLFIVGGLMASLAIKKEVFPEFEIEIVQVSISYPGATPEDVEQSLLLPVEAAVSNVEGIDELTSSAGEGSGMVSATLIDGVDVMRVYQDIQQAVNAITTLPSAADPPRFTLAGRSRSVVSLQVYGSVGLAALHDAAEDVRAELQAAEGISRAELSGNREREIQIHLDEEAIERYGLDHQQLASRIGAEALDLASGQLTTAEGEWLVRYQGRRNSAAEFADLPILTTAQGTPIFLDDIARVSNGFAETDREEFYNGEPGLSVNIYQVGHQTPTSISEAVYGELERLRAGLPPGVSLDVARDSSEIYEDRLSLLLKNAWMGLALVMVLMALFLEARLAFWVTLGIPTAFLGAMLFLPWIGVSLNMMSMFAFIIALGIVVDDAIMVGENIYSYREEGYSLRDAAVKGAGEIAVPLTFAILSNIVAFLPLLFLPGFLGMLFATLPVVVVTVFLISWAEALFILPSHLAHSRKPRETPAWQRPLEALRQRLQGGLHHFTYHQFEPFLQRALNQRLLSVSIGVAVLVVVLAWSMSGRLGFSLMPRAESDQVQATVTLPIGTNISVSRELSQQLLDAAQQLSEREETLAFSSTRSRLDGEELQVRLDIANDSLEAWPPSRIAGEWRELAGDLVGAQSVRFESDFGGPGSGAALSLRLSHPDTQVLEAAATRLAEVLGEYGLTDIDSGIGDGKPQLEMRLSAEGRALGLTGSDLAQALRGPLQGATAVEQFVGRSEISVEVRLPEADRASLNELYRMPVRTPDGLSVPLARVADITLSQASSSLQRIDGRRIITVTADSEGDQTINQVLATLQEDVFPTLTNSWPGLEVSLGGRQQDTADNLAALRTAMWLMLAALYALLAIPFRSYLQPLLVLAAIPFGVVGAVVGHMIMGFGLSIISLLGMLALSGVVINDALVLIDYANRKRREGMAPRAAIVAAATRRLRPIMMTTLTTFLGLAPMILETSRQARFMIPMAISLGFGMIFATAILLILVPCLYLGLENWRERLSMPRQPLQEGTS</sequence>
<dbReference type="Gene3D" id="3.30.2090.10">
    <property type="entry name" value="Multidrug efflux transporter AcrB TolC docking domain, DN and DC subdomains"/>
    <property type="match status" value="2"/>
</dbReference>
<dbReference type="AlphaFoldDB" id="A0A1R4I5S8"/>
<dbReference type="PRINTS" id="PR00702">
    <property type="entry name" value="ACRIFLAVINRP"/>
</dbReference>